<evidence type="ECO:0000259" key="1">
    <source>
        <dbReference type="PROSITE" id="PS50164"/>
    </source>
</evidence>
<protein>
    <recommendedName>
        <fullName evidence="1">GIY-YIG domain-containing protein</fullName>
    </recommendedName>
</protein>
<gene>
    <name evidence="2" type="ORF">ANTHELSMS3_01601</name>
</gene>
<evidence type="ECO:0000313" key="2">
    <source>
        <dbReference type="EMBL" id="ASP20296.1"/>
    </source>
</evidence>
<dbReference type="Proteomes" id="UP000203589">
    <property type="component" value="Chromosome"/>
</dbReference>
<dbReference type="InterPro" id="IPR000305">
    <property type="entry name" value="GIY-YIG_endonuc"/>
</dbReference>
<dbReference type="PROSITE" id="PS50164">
    <property type="entry name" value="GIY_YIG"/>
    <property type="match status" value="1"/>
</dbReference>
<dbReference type="EMBL" id="CP022540">
    <property type="protein sequence ID" value="ASP20296.1"/>
    <property type="molecule type" value="Genomic_DNA"/>
</dbReference>
<dbReference type="AlphaFoldDB" id="A0A222E296"/>
<evidence type="ECO:0000313" key="3">
    <source>
        <dbReference type="Proteomes" id="UP000203589"/>
    </source>
</evidence>
<proteinExistence type="predicted"/>
<dbReference type="KEGG" id="aht:ANTHELSMS3_01601"/>
<organism evidence="2 3">
    <name type="scientific">Antarctobacter heliothermus</name>
    <dbReference type="NCBI Taxonomy" id="74033"/>
    <lineage>
        <taxon>Bacteria</taxon>
        <taxon>Pseudomonadati</taxon>
        <taxon>Pseudomonadota</taxon>
        <taxon>Alphaproteobacteria</taxon>
        <taxon>Rhodobacterales</taxon>
        <taxon>Roseobacteraceae</taxon>
        <taxon>Antarctobacter</taxon>
    </lineage>
</organism>
<feature type="domain" description="GIY-YIG" evidence="1">
    <location>
        <begin position="199"/>
        <end position="288"/>
    </location>
</feature>
<dbReference type="SUPFAM" id="SSF82771">
    <property type="entry name" value="GIY-YIG endonuclease"/>
    <property type="match status" value="1"/>
</dbReference>
<dbReference type="Gene3D" id="3.40.1440.10">
    <property type="entry name" value="GIY-YIG endonuclease"/>
    <property type="match status" value="1"/>
</dbReference>
<dbReference type="InterPro" id="IPR035901">
    <property type="entry name" value="GIY-YIG_endonuc_sf"/>
</dbReference>
<sequence length="288" mass="33103">MRLAEILMARGIQTHETAVVLHRPSEPGLRGAMAHIIQNRREIFEAYQSFHSKTATATLRRRAKMLSFAETEPGEMVFVGFYAAEFVGQRPSAEINLDPSVLALHRDYGMDLWREADNESQPWFDVKLLPEMADLAGRLRIRTPEGRAYVRLAENLDAEVISIERASRYSPPFPGWRKLCLKTEDVRFLPNAWATRLREWRGIYLIVDESDGARYVGSAYGAENILGRWQQHCAGEVGVTVELERRDTSFFRFSILERVSPDMPPEDIIAIEHTWMERLHTRQFGLNA</sequence>
<name>A0A222E296_9RHOB</name>
<dbReference type="CDD" id="cd10446">
    <property type="entry name" value="GIY-YIG_unchar_1"/>
    <property type="match status" value="1"/>
</dbReference>
<keyword evidence="3" id="KW-1185">Reference proteome</keyword>
<reference evidence="2 3" key="1">
    <citation type="submission" date="2017-07" db="EMBL/GenBank/DDBJ databases">
        <title>Genome Sequence of Antarctobacter heliothermus Strain SMS3 Isolated from a culture of the Diatom Skeletonema marinoi.</title>
        <authorList>
            <person name="Topel M."/>
            <person name="Pinder M.I.M."/>
            <person name="Johansson O.N."/>
            <person name="Kourtchenko O."/>
            <person name="Godhe A."/>
            <person name="Clarke A.K."/>
        </authorList>
    </citation>
    <scope>NUCLEOTIDE SEQUENCE [LARGE SCALE GENOMIC DNA]</scope>
    <source>
        <strain evidence="2 3">SMS3</strain>
    </source>
</reference>
<accession>A0A222E296</accession>